<evidence type="ECO:0000313" key="3">
    <source>
        <dbReference type="EMBL" id="PNW78769.1"/>
    </source>
</evidence>
<gene>
    <name evidence="3" type="ORF">CHLRE_09g389541v5</name>
</gene>
<feature type="compositionally biased region" description="Low complexity" evidence="1">
    <location>
        <begin position="113"/>
        <end position="125"/>
    </location>
</feature>
<dbReference type="Proteomes" id="UP000006906">
    <property type="component" value="Chromosome 9"/>
</dbReference>
<evidence type="ECO:0000256" key="1">
    <source>
        <dbReference type="SAM" id="MobiDB-lite"/>
    </source>
</evidence>
<feature type="compositionally biased region" description="Acidic residues" evidence="1">
    <location>
        <begin position="80"/>
        <end position="90"/>
    </location>
</feature>
<dbReference type="OMA" id="YQRQMAN"/>
<dbReference type="GeneID" id="5720612"/>
<reference evidence="3 4" key="1">
    <citation type="journal article" date="2007" name="Science">
        <title>The Chlamydomonas genome reveals the evolution of key animal and plant functions.</title>
        <authorList>
            <person name="Merchant S.S."/>
            <person name="Prochnik S.E."/>
            <person name="Vallon O."/>
            <person name="Harris E.H."/>
            <person name="Karpowicz S.J."/>
            <person name="Witman G.B."/>
            <person name="Terry A."/>
            <person name="Salamov A."/>
            <person name="Fritz-Laylin L.K."/>
            <person name="Marechal-Drouard L."/>
            <person name="Marshall W.F."/>
            <person name="Qu L.H."/>
            <person name="Nelson D.R."/>
            <person name="Sanderfoot A.A."/>
            <person name="Spalding M.H."/>
            <person name="Kapitonov V.V."/>
            <person name="Ren Q."/>
            <person name="Ferris P."/>
            <person name="Lindquist E."/>
            <person name="Shapiro H."/>
            <person name="Lucas S.M."/>
            <person name="Grimwood J."/>
            <person name="Schmutz J."/>
            <person name="Cardol P."/>
            <person name="Cerutti H."/>
            <person name="Chanfreau G."/>
            <person name="Chen C.L."/>
            <person name="Cognat V."/>
            <person name="Croft M.T."/>
            <person name="Dent R."/>
            <person name="Dutcher S."/>
            <person name="Fernandez E."/>
            <person name="Fukuzawa H."/>
            <person name="Gonzalez-Ballester D."/>
            <person name="Gonzalez-Halphen D."/>
            <person name="Hallmann A."/>
            <person name="Hanikenne M."/>
            <person name="Hippler M."/>
            <person name="Inwood W."/>
            <person name="Jabbari K."/>
            <person name="Kalanon M."/>
            <person name="Kuras R."/>
            <person name="Lefebvre P.A."/>
            <person name="Lemaire S.D."/>
            <person name="Lobanov A.V."/>
            <person name="Lohr M."/>
            <person name="Manuell A."/>
            <person name="Meier I."/>
            <person name="Mets L."/>
            <person name="Mittag M."/>
            <person name="Mittelmeier T."/>
            <person name="Moroney J.V."/>
            <person name="Moseley J."/>
            <person name="Napoli C."/>
            <person name="Nedelcu A.M."/>
            <person name="Niyogi K."/>
            <person name="Novoselov S.V."/>
            <person name="Paulsen I.T."/>
            <person name="Pazour G."/>
            <person name="Purton S."/>
            <person name="Ral J.P."/>
            <person name="Riano-Pachon D.M."/>
            <person name="Riekhof W."/>
            <person name="Rymarquis L."/>
            <person name="Schroda M."/>
            <person name="Stern D."/>
            <person name="Umen J."/>
            <person name="Willows R."/>
            <person name="Wilson N."/>
            <person name="Zimmer S.L."/>
            <person name="Allmer J."/>
            <person name="Balk J."/>
            <person name="Bisova K."/>
            <person name="Chen C.J."/>
            <person name="Elias M."/>
            <person name="Gendler K."/>
            <person name="Hauser C."/>
            <person name="Lamb M.R."/>
            <person name="Ledford H."/>
            <person name="Long J.C."/>
            <person name="Minagawa J."/>
            <person name="Page M.D."/>
            <person name="Pan J."/>
            <person name="Pootakham W."/>
            <person name="Roje S."/>
            <person name="Rose A."/>
            <person name="Stahlberg E."/>
            <person name="Terauchi A.M."/>
            <person name="Yang P."/>
            <person name="Ball S."/>
            <person name="Bowler C."/>
            <person name="Dieckmann C.L."/>
            <person name="Gladyshev V.N."/>
            <person name="Green P."/>
            <person name="Jorgensen R."/>
            <person name="Mayfield S."/>
            <person name="Mueller-Roeber B."/>
            <person name="Rajamani S."/>
            <person name="Sayre R.T."/>
            <person name="Brokstein P."/>
            <person name="Dubchak I."/>
            <person name="Goodstein D."/>
            <person name="Hornick L."/>
            <person name="Huang Y.W."/>
            <person name="Jhaveri J."/>
            <person name="Luo Y."/>
            <person name="Martinez D."/>
            <person name="Ngau W.C."/>
            <person name="Otillar B."/>
            <person name="Poliakov A."/>
            <person name="Porter A."/>
            <person name="Szajkowski L."/>
            <person name="Werner G."/>
            <person name="Zhou K."/>
            <person name="Grigoriev I.V."/>
            <person name="Rokhsar D.S."/>
            <person name="Grossman A.R."/>
        </authorList>
    </citation>
    <scope>NUCLEOTIDE SEQUENCE [LARGE SCALE GENOMIC DNA]</scope>
    <source>
        <strain evidence="4">CC-503</strain>
    </source>
</reference>
<evidence type="ECO:0000259" key="2">
    <source>
        <dbReference type="PROSITE" id="PS51286"/>
    </source>
</evidence>
<feature type="region of interest" description="Disordered" evidence="1">
    <location>
        <begin position="657"/>
        <end position="677"/>
    </location>
</feature>
<feature type="compositionally biased region" description="Basic residues" evidence="1">
    <location>
        <begin position="950"/>
        <end position="961"/>
    </location>
</feature>
<dbReference type="Gramene" id="PNW78769">
    <property type="protein sequence ID" value="PNW78769"/>
    <property type="gene ID" value="CHLRE_09g389541v5"/>
</dbReference>
<dbReference type="PROSITE" id="PS51286">
    <property type="entry name" value="RAP"/>
    <property type="match status" value="1"/>
</dbReference>
<dbReference type="OrthoDB" id="385235at2759"/>
<dbReference type="GO" id="GO:0000963">
    <property type="term" value="P:mitochondrial RNA processing"/>
    <property type="evidence" value="ECO:0000318"/>
    <property type="project" value="GO_Central"/>
</dbReference>
<dbReference type="GO" id="GO:0005759">
    <property type="term" value="C:mitochondrial matrix"/>
    <property type="evidence" value="ECO:0000318"/>
    <property type="project" value="GO_Central"/>
</dbReference>
<dbReference type="GO" id="GO:0035770">
    <property type="term" value="C:ribonucleoprotein granule"/>
    <property type="evidence" value="ECO:0000318"/>
    <property type="project" value="GO_Central"/>
</dbReference>
<sequence length="1248" mass="125694">MKTLNLTFNSRRLPQAIRECKCPAKRYVPAGKQRKGGPGGGSRPGGPARKPSRGDEGEGVADTDELLRELNSGGAGWLRDEEEADWGLDDVAEHARARQQRQALTGGDGAGDAGPSAPNADGDPASGPLRGRRRRGGNMSAAALELEQGGSPLASGLARITSSGPEDASEAAGVAGIQQAQWVEEWVVGGGAGPARGTGGVGAGVGAGAAGAPGAPGLANAGSIAAAATAVTAMELEESYARKNPELVEALQLQGIKIRVRRSEGEYGDLDEILEGTAAAAAAAALDEDDEFGSDLDLDLGLQTDLAEPDDSRGKAKGGGGGGTDWYSSLAAAGFSVRTSATGEVFLERTTTKRKPAAASAAPPAAAAAAAPGNAAAPAATTTAAARSAQKQQVVAAVAAAGTATASSSAAGSPAAAATPAEAAAVAARQLLPPLVGRPAVAAALKLLSTPQQVLDFLELAYPQWAANGFRLLDQRSGRPIPTAPSPSEAAHCLHALALTARRSDIGGWRCLDVAAGRQAQGLAECLRATPPRTLQSDAATAQLSAQMFDAARRYWLTDPHPLAAAAAAPATVAAGAAGGAAAAAAAAAASVLPMLDNPRAKGLVFDTEDRPTATGSSSSAAAIAEVAAATDSGGVSTAAALDDAEFDAELEALASQLQQQPGSSGSSTPSGGTGEDASYQTLAAKYAILSERKKRREEAIAALRQANEQQLQRAKPALNGHAPSGAAAVAAADKAVAAVVEPRASPAAAPGGAAARAQAARAAKVAEAATAAAERWLVKVDCLVAALWGMSTLGGTPYFAAETEALLAILVRCLASASAAAAGASAASAAAATAAAAAAGQAGASSSTSGSGIPASLAGAGSLGGWQAGQVLWALGNSRHVTPRLPDLEAAMIKAGGLSAMSPRDVTRVLWGFASLGHTPTALLLSIRPDWSWREQQPGATEQEEQGKRRGKGKKSKAKSGRGGDVRDFSPQQLAGVVWALAAMRQVDTVPFRAAWAQLLRRATEVPPAEPVLTQVWQANLALHLESEDASLRAAAAASASSSRSATISLNPNTSAAAKRRGGAGPSGPSAEDLTAVGLAAAASAPTASSTSSSSPSSSTSAPTGLDAAAARALLLRARDVFLSATSGLRRRVQSGYQRQMANALTAMRHMHLLEDNSAGYSIDITLPALRIALEADGPTHTSRTPGGAMLGATAMKRRHLQRLGWQVVNVTYTEWDKLSSDAARRAFLQERINQALVNSLDVGDEL</sequence>
<dbReference type="GO" id="GO:0003723">
    <property type="term" value="F:RNA binding"/>
    <property type="evidence" value="ECO:0000318"/>
    <property type="project" value="GO_Central"/>
</dbReference>
<dbReference type="GO" id="GO:0009507">
    <property type="term" value="C:chloroplast"/>
    <property type="evidence" value="ECO:0007669"/>
    <property type="project" value="GOC"/>
</dbReference>
<dbReference type="AlphaFoldDB" id="A0A2K3DE07"/>
<dbReference type="RefSeq" id="XP_001695056.2">
    <property type="nucleotide sequence ID" value="XM_001695004.2"/>
</dbReference>
<dbReference type="InterPro" id="IPR013584">
    <property type="entry name" value="RAP"/>
</dbReference>
<dbReference type="GO" id="GO:0044528">
    <property type="term" value="P:regulation of mitochondrial mRNA stability"/>
    <property type="evidence" value="ECO:0000318"/>
    <property type="project" value="GO_Central"/>
</dbReference>
<dbReference type="PaxDb" id="3055-EDP02208"/>
<dbReference type="Pfam" id="PF08373">
    <property type="entry name" value="RAP"/>
    <property type="match status" value="1"/>
</dbReference>
<keyword evidence="4" id="KW-1185">Reference proteome</keyword>
<evidence type="ECO:0000313" key="4">
    <source>
        <dbReference type="Proteomes" id="UP000006906"/>
    </source>
</evidence>
<name>A0A2K3DE07_CHLRE</name>
<feature type="domain" description="RAP" evidence="2">
    <location>
        <begin position="1173"/>
        <end position="1232"/>
    </location>
</feature>
<feature type="region of interest" description="Disordered" evidence="1">
    <location>
        <begin position="936"/>
        <end position="969"/>
    </location>
</feature>
<proteinExistence type="predicted"/>
<accession>A0A2K3DE07</accession>
<protein>
    <recommendedName>
        <fullName evidence="2">RAP domain-containing protein</fullName>
    </recommendedName>
</protein>
<dbReference type="InParanoid" id="A0A2K3DE07"/>
<organism evidence="3 4">
    <name type="scientific">Chlamydomonas reinhardtii</name>
    <name type="common">Chlamydomonas smithii</name>
    <dbReference type="NCBI Taxonomy" id="3055"/>
    <lineage>
        <taxon>Eukaryota</taxon>
        <taxon>Viridiplantae</taxon>
        <taxon>Chlorophyta</taxon>
        <taxon>core chlorophytes</taxon>
        <taxon>Chlorophyceae</taxon>
        <taxon>CS clade</taxon>
        <taxon>Chlamydomonadales</taxon>
        <taxon>Chlamydomonadaceae</taxon>
        <taxon>Chlamydomonas</taxon>
    </lineage>
</organism>
<feature type="compositionally biased region" description="Low complexity" evidence="1">
    <location>
        <begin position="657"/>
        <end position="671"/>
    </location>
</feature>
<dbReference type="KEGG" id="cre:CHLRE_09g389541v5"/>
<dbReference type="EMBL" id="CM008970">
    <property type="protein sequence ID" value="PNW78769.1"/>
    <property type="molecule type" value="Genomic_DNA"/>
</dbReference>
<feature type="compositionally biased region" description="Polar residues" evidence="1">
    <location>
        <begin position="1048"/>
        <end position="1057"/>
    </location>
</feature>
<feature type="region of interest" description="Disordered" evidence="1">
    <location>
        <begin position="1043"/>
        <end position="1073"/>
    </location>
</feature>
<dbReference type="SMART" id="SM00952">
    <property type="entry name" value="RAP"/>
    <property type="match status" value="1"/>
</dbReference>
<dbReference type="GO" id="GO:1901259">
    <property type="term" value="P:chloroplast rRNA processing"/>
    <property type="evidence" value="ECO:0000318"/>
    <property type="project" value="GO_Central"/>
</dbReference>
<feature type="region of interest" description="Disordered" evidence="1">
    <location>
        <begin position="23"/>
        <end position="150"/>
    </location>
</feature>